<keyword evidence="9" id="KW-1003">Cell membrane</keyword>
<dbReference type="SUPFAM" id="SSF54631">
    <property type="entry name" value="CBS-domain pair"/>
    <property type="match status" value="1"/>
</dbReference>
<keyword evidence="4 9" id="KW-0812">Transmembrane</keyword>
<dbReference type="Proteomes" id="UP000250242">
    <property type="component" value="Unassembled WGS sequence"/>
</dbReference>
<feature type="transmembrane region" description="Helical" evidence="9">
    <location>
        <begin position="494"/>
        <end position="521"/>
    </location>
</feature>
<dbReference type="GO" id="GO:0046872">
    <property type="term" value="F:metal ion binding"/>
    <property type="evidence" value="ECO:0007669"/>
    <property type="project" value="UniProtKB-KW"/>
</dbReference>
<evidence type="ECO:0000256" key="7">
    <source>
        <dbReference type="ARBA" id="ARBA00023136"/>
    </source>
</evidence>
<evidence type="ECO:0000259" key="11">
    <source>
        <dbReference type="PROSITE" id="PS51371"/>
    </source>
</evidence>
<accession>A0A2X1VL09</accession>
<protein>
    <recommendedName>
        <fullName evidence="9">Magnesium transporter MgtE</fullName>
    </recommendedName>
</protein>
<dbReference type="GO" id="GO:0015095">
    <property type="term" value="F:magnesium ion transmembrane transporter activity"/>
    <property type="evidence" value="ECO:0007669"/>
    <property type="project" value="UniProtKB-UniRule"/>
</dbReference>
<feature type="domain" description="CBS" evidence="11">
    <location>
        <begin position="278"/>
        <end position="337"/>
    </location>
</feature>
<dbReference type="PROSITE" id="PS51371">
    <property type="entry name" value="CBS"/>
    <property type="match status" value="2"/>
</dbReference>
<dbReference type="SMART" id="SM00924">
    <property type="entry name" value="MgtE_N"/>
    <property type="match status" value="1"/>
</dbReference>
<dbReference type="InterPro" id="IPR006669">
    <property type="entry name" value="MgtE_transporter"/>
</dbReference>
<keyword evidence="9" id="KW-0479">Metal-binding</keyword>
<evidence type="ECO:0000256" key="2">
    <source>
        <dbReference type="ARBA" id="ARBA00009749"/>
    </source>
</evidence>
<dbReference type="PANTHER" id="PTHR43773:SF1">
    <property type="entry name" value="MAGNESIUM TRANSPORTER MGTE"/>
    <property type="match status" value="1"/>
</dbReference>
<evidence type="ECO:0000256" key="3">
    <source>
        <dbReference type="ARBA" id="ARBA00022448"/>
    </source>
</evidence>
<keyword evidence="5 9" id="KW-0460">Magnesium</keyword>
<reference evidence="12 13" key="1">
    <citation type="submission" date="2018-06" db="EMBL/GenBank/DDBJ databases">
        <authorList>
            <consortium name="Pathogen Informatics"/>
            <person name="Doyle S."/>
        </authorList>
    </citation>
    <scope>NUCLEOTIDE SEQUENCE [LARGE SCALE GENOMIC DNA]</scope>
    <source>
        <strain evidence="12 13">NCTC11009</strain>
    </source>
</reference>
<comment type="similarity">
    <text evidence="2 9">Belongs to the SLC41A transporter family.</text>
</comment>
<organism evidence="12 13">
    <name type="scientific">Oligella urethralis</name>
    <dbReference type="NCBI Taxonomy" id="90245"/>
    <lineage>
        <taxon>Bacteria</taxon>
        <taxon>Pseudomonadati</taxon>
        <taxon>Pseudomonadota</taxon>
        <taxon>Betaproteobacteria</taxon>
        <taxon>Burkholderiales</taxon>
        <taxon>Alcaligenaceae</taxon>
        <taxon>Oligella</taxon>
    </lineage>
</organism>
<dbReference type="InterPro" id="IPR006667">
    <property type="entry name" value="SLC41_membr_dom"/>
</dbReference>
<keyword evidence="6 9" id="KW-1133">Transmembrane helix</keyword>
<evidence type="ECO:0000313" key="12">
    <source>
        <dbReference type="EMBL" id="SPY09140.1"/>
    </source>
</evidence>
<feature type="region of interest" description="Disordered" evidence="10">
    <location>
        <begin position="1"/>
        <end position="35"/>
    </location>
</feature>
<feature type="transmembrane region" description="Helical" evidence="9">
    <location>
        <begin position="460"/>
        <end position="482"/>
    </location>
</feature>
<feature type="transmembrane region" description="Helical" evidence="9">
    <location>
        <begin position="382"/>
        <end position="400"/>
    </location>
</feature>
<comment type="subunit">
    <text evidence="9">Homodimer.</text>
</comment>
<feature type="transmembrane region" description="Helical" evidence="9">
    <location>
        <begin position="433"/>
        <end position="454"/>
    </location>
</feature>
<evidence type="ECO:0000256" key="8">
    <source>
        <dbReference type="PROSITE-ProRule" id="PRU00703"/>
    </source>
</evidence>
<dbReference type="Pfam" id="PF01769">
    <property type="entry name" value="MgtE"/>
    <property type="match status" value="1"/>
</dbReference>
<evidence type="ECO:0000256" key="4">
    <source>
        <dbReference type="ARBA" id="ARBA00022692"/>
    </source>
</evidence>
<dbReference type="Gene3D" id="1.10.357.20">
    <property type="entry name" value="SLC41 divalent cation transporters, integral membrane domain"/>
    <property type="match status" value="1"/>
</dbReference>
<dbReference type="AlphaFoldDB" id="A0A2X1VL09"/>
<dbReference type="InterPro" id="IPR036739">
    <property type="entry name" value="SLC41_membr_dom_sf"/>
</dbReference>
<dbReference type="GO" id="GO:0005886">
    <property type="term" value="C:plasma membrane"/>
    <property type="evidence" value="ECO:0007669"/>
    <property type="project" value="UniProtKB-SubCell"/>
</dbReference>
<evidence type="ECO:0000256" key="1">
    <source>
        <dbReference type="ARBA" id="ARBA00004141"/>
    </source>
</evidence>
<dbReference type="Gene3D" id="3.10.580.10">
    <property type="entry name" value="CBS-domain"/>
    <property type="match status" value="1"/>
</dbReference>
<dbReference type="InterPro" id="IPR046342">
    <property type="entry name" value="CBS_dom_sf"/>
</dbReference>
<gene>
    <name evidence="12" type="ORF">NCTC11009_02394</name>
</gene>
<keyword evidence="8" id="KW-0129">CBS domain</keyword>
<feature type="transmembrane region" description="Helical" evidence="9">
    <location>
        <begin position="359"/>
        <end position="376"/>
    </location>
</feature>
<keyword evidence="7 9" id="KW-0472">Membrane</keyword>
<dbReference type="SMART" id="SM00116">
    <property type="entry name" value="CBS"/>
    <property type="match status" value="2"/>
</dbReference>
<feature type="domain" description="CBS" evidence="11">
    <location>
        <begin position="214"/>
        <end position="276"/>
    </location>
</feature>
<dbReference type="CDD" id="cd04606">
    <property type="entry name" value="CBS_pair_Mg_transporter"/>
    <property type="match status" value="1"/>
</dbReference>
<evidence type="ECO:0000256" key="9">
    <source>
        <dbReference type="RuleBase" id="RU362011"/>
    </source>
</evidence>
<dbReference type="Pfam" id="PF00571">
    <property type="entry name" value="CBS"/>
    <property type="match status" value="2"/>
</dbReference>
<dbReference type="PANTHER" id="PTHR43773">
    <property type="entry name" value="MAGNESIUM TRANSPORTER MGTE"/>
    <property type="match status" value="1"/>
</dbReference>
<dbReference type="Gene3D" id="1.25.60.10">
    <property type="entry name" value="MgtE N-terminal domain-like"/>
    <property type="match status" value="1"/>
</dbReference>
<feature type="compositionally biased region" description="Basic and acidic residues" evidence="10">
    <location>
        <begin position="22"/>
        <end position="34"/>
    </location>
</feature>
<dbReference type="EMBL" id="UATH01000001">
    <property type="protein sequence ID" value="SPY09140.1"/>
    <property type="molecule type" value="Genomic_DNA"/>
</dbReference>
<dbReference type="InterPro" id="IPR000644">
    <property type="entry name" value="CBS_dom"/>
</dbReference>
<dbReference type="InterPro" id="IPR038076">
    <property type="entry name" value="MgtE_N_sf"/>
</dbReference>
<dbReference type="NCBIfam" id="TIGR00400">
    <property type="entry name" value="mgtE"/>
    <property type="match status" value="1"/>
</dbReference>
<dbReference type="Pfam" id="PF03448">
    <property type="entry name" value="MgtE_N"/>
    <property type="match status" value="1"/>
</dbReference>
<name>A0A2X1VL09_9BURK</name>
<comment type="subcellular location">
    <subcellularLocation>
        <location evidence="9">Cell membrane</location>
        <topology evidence="9">Multi-pass membrane protein</topology>
    </subcellularLocation>
    <subcellularLocation>
        <location evidence="1">Membrane</location>
        <topology evidence="1">Multi-pass membrane protein</topology>
    </subcellularLocation>
</comment>
<keyword evidence="3 9" id="KW-0813">Transport</keyword>
<dbReference type="SUPFAM" id="SSF158791">
    <property type="entry name" value="MgtE N-terminal domain-like"/>
    <property type="match status" value="1"/>
</dbReference>
<evidence type="ECO:0000256" key="5">
    <source>
        <dbReference type="ARBA" id="ARBA00022842"/>
    </source>
</evidence>
<evidence type="ECO:0000313" key="13">
    <source>
        <dbReference type="Proteomes" id="UP000250242"/>
    </source>
</evidence>
<sequence length="522" mass="57545">MTKHTDNNKNTLEQVPGMPTEELEHTASDNHDAQSEPAEAVMINVPKQLDSEHQQQIIEQIKELLKKQALVENVLSQQEGSSDRAELVQTVLKRKHEAELGDLVNHLHPADIAFILESLPSEDRIKIWNAAHADHDGDILLEVDDWVREELIAEMDQDDILAATEDLDADELADLIPDLPPEVVVELQKSMSDEEREQLRSALGYPEGTVGAIMDFEVVRVREDVTLEVVLRYLRMLGELPEHTDQLFVVDRNNKLKGVLSLSSLLVNDSEKSVTEVMQTDYLSLKAEAKDSKAASAFERYDLVSAPVIDEEQTLIGRVTITDIVDVIREDSNEHALSQAGLQEEDIFVPIRRAIPNRAPWLLINLITASIASVVASRFEGTVSQIVILAFLMSIVAGIGGNSGNQTMTMVIRALAVGRVNQKNARTLLRRELFVTSCVGLGGSLIAGTFAWIFSGSIKIALVMAAAMVLNMQLGATLGVLIPMIRDRFNKDPALGSSVLLTFATDSLGFFIFLGLATIFLM</sequence>
<comment type="function">
    <text evidence="9">Acts as a magnesium transporter.</text>
</comment>
<evidence type="ECO:0000256" key="6">
    <source>
        <dbReference type="ARBA" id="ARBA00022989"/>
    </source>
</evidence>
<dbReference type="SUPFAM" id="SSF161093">
    <property type="entry name" value="MgtE membrane domain-like"/>
    <property type="match status" value="1"/>
</dbReference>
<proteinExistence type="inferred from homology"/>
<dbReference type="InterPro" id="IPR006668">
    <property type="entry name" value="Mg_transptr_MgtE_intracell_dom"/>
</dbReference>
<evidence type="ECO:0000256" key="10">
    <source>
        <dbReference type="SAM" id="MobiDB-lite"/>
    </source>
</evidence>